<evidence type="ECO:0000313" key="2">
    <source>
        <dbReference type="Proteomes" id="UP000434957"/>
    </source>
</evidence>
<dbReference type="AlphaFoldDB" id="A0A6A4CD71"/>
<sequence length="432" mass="48977">MGRTKGKADIPDATRQAIALFLAERSVNGRLKRGAAPAAAARFGCCRQQAIKIFKQKLLGLPAPTRGRPPASASSAFIAQRVARVSTTPHRRRQTLRAMAHATNIPKTTLLRYISKKLVQRVTVRVKPTLSEDHKRRRLAYALAHVERPIGARLYRLHHMYDMIHIDEKWFNMYKATNTFYLTANETAPYTSSPNKRYIGKVMFLAAVARPRYDSHRKCQFDGKIGIWPIVEESSALRKSINRPKGAIVTKCVNMTRSVYVKMLKTKVLPAIRTKWPGGKRRVIFIQQDNASPHVLEKDEEIAAAGKEDGWDIRMKCQPARSPDMNVLDLGFFHSIQSLQYQEETYTIDQLIEAVARAFRTTTSDTLDHCFLTLQNVMETVIKHHGHNDYKLSHYRQRRGLLSSPSPTALTCEPPVVESGIRHLLCGALQFL</sequence>
<dbReference type="GO" id="GO:0003676">
    <property type="term" value="F:nucleic acid binding"/>
    <property type="evidence" value="ECO:0007669"/>
    <property type="project" value="InterPro"/>
</dbReference>
<dbReference type="PANTHER" id="PTHR47169">
    <property type="entry name" value="OS01G0541250 PROTEIN"/>
    <property type="match status" value="1"/>
</dbReference>
<dbReference type="PANTHER" id="PTHR47169:SF2">
    <property type="entry name" value="OS01G0541250 PROTEIN"/>
    <property type="match status" value="1"/>
</dbReference>
<dbReference type="Proteomes" id="UP000434957">
    <property type="component" value="Unassembled WGS sequence"/>
</dbReference>
<dbReference type="Gene3D" id="3.30.420.10">
    <property type="entry name" value="Ribonuclease H-like superfamily/Ribonuclease H"/>
    <property type="match status" value="1"/>
</dbReference>
<protein>
    <recommendedName>
        <fullName evidence="3">Transposase Tc1-like domain-containing protein</fullName>
    </recommendedName>
</protein>
<evidence type="ECO:0000313" key="1">
    <source>
        <dbReference type="EMBL" id="KAE9284915.1"/>
    </source>
</evidence>
<dbReference type="EMBL" id="QXFT01003532">
    <property type="protein sequence ID" value="KAE9284915.1"/>
    <property type="molecule type" value="Genomic_DNA"/>
</dbReference>
<gene>
    <name evidence="1" type="ORF">PR003_g26733</name>
</gene>
<reference evidence="1 2" key="1">
    <citation type="submission" date="2018-08" db="EMBL/GenBank/DDBJ databases">
        <title>Genomic investigation of the strawberry pathogen Phytophthora fragariae indicates pathogenicity is determined by transcriptional variation in three key races.</title>
        <authorList>
            <person name="Adams T.M."/>
            <person name="Armitage A.D."/>
            <person name="Sobczyk M.K."/>
            <person name="Bates H.J."/>
            <person name="Dunwell J.M."/>
            <person name="Nellist C.F."/>
            <person name="Harrison R.J."/>
        </authorList>
    </citation>
    <scope>NUCLEOTIDE SEQUENCE [LARGE SCALE GENOMIC DNA]</scope>
    <source>
        <strain evidence="1 2">SCRP333</strain>
    </source>
</reference>
<organism evidence="1 2">
    <name type="scientific">Phytophthora rubi</name>
    <dbReference type="NCBI Taxonomy" id="129364"/>
    <lineage>
        <taxon>Eukaryota</taxon>
        <taxon>Sar</taxon>
        <taxon>Stramenopiles</taxon>
        <taxon>Oomycota</taxon>
        <taxon>Peronosporomycetes</taxon>
        <taxon>Peronosporales</taxon>
        <taxon>Peronosporaceae</taxon>
        <taxon>Phytophthora</taxon>
    </lineage>
</organism>
<dbReference type="InterPro" id="IPR036397">
    <property type="entry name" value="RNaseH_sf"/>
</dbReference>
<accession>A0A6A4CD71</accession>
<proteinExistence type="predicted"/>
<name>A0A6A4CD71_9STRA</name>
<evidence type="ECO:0008006" key="3">
    <source>
        <dbReference type="Google" id="ProtNLM"/>
    </source>
</evidence>
<comment type="caution">
    <text evidence="1">The sequence shown here is derived from an EMBL/GenBank/DDBJ whole genome shotgun (WGS) entry which is preliminary data.</text>
</comment>
<keyword evidence="2" id="KW-1185">Reference proteome</keyword>